<evidence type="ECO:0000313" key="2">
    <source>
        <dbReference type="EMBL" id="ACL69409.1"/>
    </source>
</evidence>
<dbReference type="STRING" id="373903.Hore_06520"/>
<keyword evidence="1" id="KW-1133">Transmembrane helix</keyword>
<proteinExistence type="predicted"/>
<dbReference type="Proteomes" id="UP000000719">
    <property type="component" value="Chromosome"/>
</dbReference>
<feature type="transmembrane region" description="Helical" evidence="1">
    <location>
        <begin position="104"/>
        <end position="125"/>
    </location>
</feature>
<gene>
    <name evidence="2" type="ordered locus">Hore_06520</name>
</gene>
<evidence type="ECO:0000313" key="3">
    <source>
        <dbReference type="Proteomes" id="UP000000719"/>
    </source>
</evidence>
<feature type="transmembrane region" description="Helical" evidence="1">
    <location>
        <begin position="165"/>
        <end position="183"/>
    </location>
</feature>
<keyword evidence="3" id="KW-1185">Reference proteome</keyword>
<reference evidence="2 3" key="1">
    <citation type="journal article" date="2009" name="PLoS ONE">
        <title>Genome analysis of the anaerobic thermohalophilic bacterium Halothermothrix orenii.</title>
        <authorList>
            <person name="Mavromatis K."/>
            <person name="Ivanova N."/>
            <person name="Anderson I."/>
            <person name="Lykidis A."/>
            <person name="Hooper S.D."/>
            <person name="Sun H."/>
            <person name="Kunin V."/>
            <person name="Lapidus A."/>
            <person name="Hugenholtz P."/>
            <person name="Patel B."/>
            <person name="Kyrpides N.C."/>
        </authorList>
    </citation>
    <scope>NUCLEOTIDE SEQUENCE [LARGE SCALE GENOMIC DNA]</scope>
    <source>
        <strain evidence="3">H 168 / OCM 544 / DSM 9562</strain>
    </source>
</reference>
<feature type="transmembrane region" description="Helical" evidence="1">
    <location>
        <begin position="38"/>
        <end position="57"/>
    </location>
</feature>
<keyword evidence="1" id="KW-0472">Membrane</keyword>
<dbReference type="eggNOG" id="COG1253">
    <property type="taxonomic scope" value="Bacteria"/>
</dbReference>
<accession>B8D2I2</accession>
<sequence length="191" mass="20708">MKNMRNGLKNLRSSITIGLVTFLIAILVTLISQSRIRYISLNTAIIVLLSIIFVGIISDMVGVAATAAEEKNFNARAAKKIPGARQGLYLVQHADRVASFMCDIVGDICGTISGAIGAVIVIKLVDRWNLAETFTNLITIGLIASLTVGGKAFFKWYGIKKADEIIFFVGKILAGLSLVKRRVINKIRGDL</sequence>
<dbReference type="HOGENOM" id="CLU_096497_0_0_9"/>
<feature type="transmembrane region" description="Helical" evidence="1">
    <location>
        <begin position="137"/>
        <end position="159"/>
    </location>
</feature>
<organism evidence="2 3">
    <name type="scientific">Halothermothrix orenii (strain H 168 / OCM 544 / DSM 9562)</name>
    <dbReference type="NCBI Taxonomy" id="373903"/>
    <lineage>
        <taxon>Bacteria</taxon>
        <taxon>Bacillati</taxon>
        <taxon>Bacillota</taxon>
        <taxon>Clostridia</taxon>
        <taxon>Halanaerobiales</taxon>
        <taxon>Halothermotrichaceae</taxon>
        <taxon>Halothermothrix</taxon>
    </lineage>
</organism>
<protein>
    <recommendedName>
        <fullName evidence="4">Mg2+ and Co2+ transporter CorB</fullName>
    </recommendedName>
</protein>
<dbReference type="EMBL" id="CP001098">
    <property type="protein sequence ID" value="ACL69409.1"/>
    <property type="molecule type" value="Genomic_DNA"/>
</dbReference>
<keyword evidence="1" id="KW-0812">Transmembrane</keyword>
<dbReference type="AlphaFoldDB" id="B8D2I2"/>
<dbReference type="KEGG" id="hor:Hore_06520"/>
<evidence type="ECO:0000256" key="1">
    <source>
        <dbReference type="SAM" id="Phobius"/>
    </source>
</evidence>
<name>B8D2I2_HALOH</name>
<evidence type="ECO:0008006" key="4">
    <source>
        <dbReference type="Google" id="ProtNLM"/>
    </source>
</evidence>
<feature type="transmembrane region" description="Helical" evidence="1">
    <location>
        <begin position="12"/>
        <end position="31"/>
    </location>
</feature>